<proteinExistence type="predicted"/>
<protein>
    <recommendedName>
        <fullName evidence="5">Lipoprotein</fullName>
    </recommendedName>
</protein>
<reference evidence="3 4" key="1">
    <citation type="submission" date="2020-02" db="EMBL/GenBank/DDBJ databases">
        <title>Tigecycline-resistant Acinetobacter species from pigs and migratory birds.</title>
        <authorList>
            <person name="Chen C."/>
            <person name="Sun J."/>
            <person name="Liao X.-P."/>
            <person name="Liu Y.-H."/>
        </authorList>
    </citation>
    <scope>NUCLEOTIDE SEQUENCE [LARGE SCALE GENOMIC DNA]</scope>
    <source>
        <strain evidence="3 4">YH12207_T</strain>
    </source>
</reference>
<evidence type="ECO:0000313" key="3">
    <source>
        <dbReference type="EMBL" id="QOW46703.1"/>
    </source>
</evidence>
<evidence type="ECO:0000256" key="1">
    <source>
        <dbReference type="SAM" id="MobiDB-lite"/>
    </source>
</evidence>
<dbReference type="EMBL" id="CP048659">
    <property type="protein sequence ID" value="QOW46703.1"/>
    <property type="molecule type" value="Genomic_DNA"/>
</dbReference>
<accession>A0A7S6VXJ3</accession>
<dbReference type="RefSeq" id="WP_180045613.1">
    <property type="nucleotide sequence ID" value="NZ_CP048659.1"/>
</dbReference>
<sequence length="333" mass="37224">MKIKLLSFTILSSIMLTACGGGSSSNNSSQPSSGNGQTSGNTSNQQWTSYDFYTDQKDGYFIDKEVLTVKDGKAYSKETSTDPSYHSYKGITVTSDGLYDEVNAPVDAQLGHYSGTIQASNTQWTLSPYSSIGSKGLQYTQKYTTLNLSGKNLLEVLSPADYYAITRNLTDKYPVKHYLLDLYANISKVKFPEGSSCLQLQEFSNTQEYLDLDADLKNKEQQNQLAQGWLEFKNDTTTTLRNFKDTTAYLKENTNSDSPYGYALYKNNYYSAFLTPKGLEFNMNEWLKSYQDDLKTGTAEEKAYANYVIAATQNMCHLYNAKAAQTIASAVKF</sequence>
<dbReference type="PROSITE" id="PS51257">
    <property type="entry name" value="PROKAR_LIPOPROTEIN"/>
    <property type="match status" value="1"/>
</dbReference>
<feature type="chain" id="PRO_5032918499" description="Lipoprotein" evidence="2">
    <location>
        <begin position="21"/>
        <end position="333"/>
    </location>
</feature>
<name>A0A7S6VXJ3_9GAMM</name>
<feature type="compositionally biased region" description="Low complexity" evidence="1">
    <location>
        <begin position="24"/>
        <end position="43"/>
    </location>
</feature>
<evidence type="ECO:0000313" key="4">
    <source>
        <dbReference type="Proteomes" id="UP000593966"/>
    </source>
</evidence>
<dbReference type="Proteomes" id="UP000593966">
    <property type="component" value="Chromosome"/>
</dbReference>
<evidence type="ECO:0008006" key="5">
    <source>
        <dbReference type="Google" id="ProtNLM"/>
    </source>
</evidence>
<keyword evidence="4" id="KW-1185">Reference proteome</keyword>
<evidence type="ECO:0000256" key="2">
    <source>
        <dbReference type="SAM" id="SignalP"/>
    </source>
</evidence>
<gene>
    <name evidence="3" type="ORF">G0028_12795</name>
</gene>
<feature type="signal peptide" evidence="2">
    <location>
        <begin position="1"/>
        <end position="20"/>
    </location>
</feature>
<organism evidence="3 4">
    <name type="scientific">Acinetobacter piscicola</name>
    <dbReference type="NCBI Taxonomy" id="2006115"/>
    <lineage>
        <taxon>Bacteria</taxon>
        <taxon>Pseudomonadati</taxon>
        <taxon>Pseudomonadota</taxon>
        <taxon>Gammaproteobacteria</taxon>
        <taxon>Moraxellales</taxon>
        <taxon>Moraxellaceae</taxon>
        <taxon>Acinetobacter</taxon>
    </lineage>
</organism>
<feature type="region of interest" description="Disordered" evidence="1">
    <location>
        <begin position="22"/>
        <end position="43"/>
    </location>
</feature>
<keyword evidence="2" id="KW-0732">Signal</keyword>
<dbReference type="AlphaFoldDB" id="A0A7S6VXJ3"/>